<proteinExistence type="predicted"/>
<keyword evidence="2" id="KW-1185">Reference proteome</keyword>
<reference evidence="1 2" key="2">
    <citation type="journal article" date="2022" name="Mol. Ecol. Resour.">
        <title>The genomes of chicory, endive, great burdock and yacon provide insights into Asteraceae paleo-polyploidization history and plant inulin production.</title>
        <authorList>
            <person name="Fan W."/>
            <person name="Wang S."/>
            <person name="Wang H."/>
            <person name="Wang A."/>
            <person name="Jiang F."/>
            <person name="Liu H."/>
            <person name="Zhao H."/>
            <person name="Xu D."/>
            <person name="Zhang Y."/>
        </authorList>
    </citation>
    <scope>NUCLEOTIDE SEQUENCE [LARGE SCALE GENOMIC DNA]</scope>
    <source>
        <strain evidence="2">cv. Yunnan</strain>
        <tissue evidence="1">Leaves</tissue>
    </source>
</reference>
<gene>
    <name evidence="1" type="ORF">L1987_24136</name>
</gene>
<accession>A0ACB9IJT1</accession>
<dbReference type="EMBL" id="CM042025">
    <property type="protein sequence ID" value="KAI3808189.1"/>
    <property type="molecule type" value="Genomic_DNA"/>
</dbReference>
<reference evidence="2" key="1">
    <citation type="journal article" date="2022" name="Mol. Ecol. Resour.">
        <title>The genomes of chicory, endive, great burdock and yacon provide insights into Asteraceae palaeo-polyploidization history and plant inulin production.</title>
        <authorList>
            <person name="Fan W."/>
            <person name="Wang S."/>
            <person name="Wang H."/>
            <person name="Wang A."/>
            <person name="Jiang F."/>
            <person name="Liu H."/>
            <person name="Zhao H."/>
            <person name="Xu D."/>
            <person name="Zhang Y."/>
        </authorList>
    </citation>
    <scope>NUCLEOTIDE SEQUENCE [LARGE SCALE GENOMIC DNA]</scope>
    <source>
        <strain evidence="2">cv. Yunnan</strain>
    </source>
</reference>
<organism evidence="1 2">
    <name type="scientific">Smallanthus sonchifolius</name>
    <dbReference type="NCBI Taxonomy" id="185202"/>
    <lineage>
        <taxon>Eukaryota</taxon>
        <taxon>Viridiplantae</taxon>
        <taxon>Streptophyta</taxon>
        <taxon>Embryophyta</taxon>
        <taxon>Tracheophyta</taxon>
        <taxon>Spermatophyta</taxon>
        <taxon>Magnoliopsida</taxon>
        <taxon>eudicotyledons</taxon>
        <taxon>Gunneridae</taxon>
        <taxon>Pentapetalae</taxon>
        <taxon>asterids</taxon>
        <taxon>campanulids</taxon>
        <taxon>Asterales</taxon>
        <taxon>Asteraceae</taxon>
        <taxon>Asteroideae</taxon>
        <taxon>Heliantheae alliance</taxon>
        <taxon>Millerieae</taxon>
        <taxon>Smallanthus</taxon>
    </lineage>
</organism>
<evidence type="ECO:0000313" key="1">
    <source>
        <dbReference type="EMBL" id="KAI3808189.1"/>
    </source>
</evidence>
<sequence>MINTLTFVFKLGRLQIKTKRSRFTNDLSTESCISPGTKTPNLVARLMGLDLLLEYSSPRPSSTSTTTISHHRSRSLPTTPRLSTASRRSTDNDYHHRLSLQIDKENCQEHESSHTKTARRRSERTSRRLGADITNTMSPAGSNLYQRRDLNLDLLKPLKSPKLKLLDINNNLHKPISNSLSSSIKEVKSMSPTRRLRQRPSMKPENLVKDEKIKRIASKRYDLRFKKMQQEKVFVRKKKEMTSSSSNTRRSSQKQIFSVLLSLLCTNRLPSPSRRFTEQELSNEASYYGIESQLKSVMLPNPLSGIDAYVVPQSNLSPTESFPPSPQLTTDRYG</sequence>
<protein>
    <submittedName>
        <fullName evidence="1">Uncharacterized protein</fullName>
    </submittedName>
</protein>
<dbReference type="Proteomes" id="UP001056120">
    <property type="component" value="Linkage Group LG08"/>
</dbReference>
<comment type="caution">
    <text evidence="1">The sequence shown here is derived from an EMBL/GenBank/DDBJ whole genome shotgun (WGS) entry which is preliminary data.</text>
</comment>
<name>A0ACB9IJT1_9ASTR</name>
<evidence type="ECO:0000313" key="2">
    <source>
        <dbReference type="Proteomes" id="UP001056120"/>
    </source>
</evidence>